<name>A0A024TJC7_9STRA</name>
<dbReference type="AlphaFoldDB" id="A0A024TJC7"/>
<organism evidence="1">
    <name type="scientific">Aphanomyces invadans</name>
    <dbReference type="NCBI Taxonomy" id="157072"/>
    <lineage>
        <taxon>Eukaryota</taxon>
        <taxon>Sar</taxon>
        <taxon>Stramenopiles</taxon>
        <taxon>Oomycota</taxon>
        <taxon>Saprolegniomycetes</taxon>
        <taxon>Saprolegniales</taxon>
        <taxon>Verrucalvaceae</taxon>
        <taxon>Aphanomyces</taxon>
    </lineage>
</organism>
<dbReference type="OrthoDB" id="10461879at2759"/>
<evidence type="ECO:0008006" key="2">
    <source>
        <dbReference type="Google" id="ProtNLM"/>
    </source>
</evidence>
<evidence type="ECO:0000313" key="1">
    <source>
        <dbReference type="EMBL" id="ETV93721.1"/>
    </source>
</evidence>
<accession>A0A024TJC7</accession>
<dbReference type="RefSeq" id="XP_008877762.1">
    <property type="nucleotide sequence ID" value="XM_008879540.1"/>
</dbReference>
<protein>
    <recommendedName>
        <fullName evidence="2">FYVE-type domain-containing protein</fullName>
    </recommendedName>
</protein>
<dbReference type="VEuPathDB" id="FungiDB:H310_12485"/>
<dbReference type="SUPFAM" id="SSF57903">
    <property type="entry name" value="FYVE/PHD zinc finger"/>
    <property type="match status" value="1"/>
</dbReference>
<dbReference type="GeneID" id="20089535"/>
<proteinExistence type="predicted"/>
<sequence>MKKIAIPQFTMYALFVAARSVISDSNRECQMNKKHCRLCRKRFNPFRRRNSCAVCHECFCSNCIEDDNVVGEPPMCLYCADSSQQRLRMASPSQEKGTFFITFEDPRLSCSSSVERYSLDIMKGSHLSRRTSSIATASSDFTDVDELYRFSDDLWPSDCIVLKDIVPRHFAKPSRATSGHRRSGQWHF</sequence>
<dbReference type="InterPro" id="IPR011011">
    <property type="entry name" value="Znf_FYVE_PHD"/>
</dbReference>
<dbReference type="EMBL" id="KI913990">
    <property type="protein sequence ID" value="ETV93721.1"/>
    <property type="molecule type" value="Genomic_DNA"/>
</dbReference>
<dbReference type="CDD" id="cd00065">
    <property type="entry name" value="FYVE_like_SF"/>
    <property type="match status" value="1"/>
</dbReference>
<reference evidence="1" key="1">
    <citation type="submission" date="2013-12" db="EMBL/GenBank/DDBJ databases">
        <title>The Genome Sequence of Aphanomyces invadans NJM9701.</title>
        <authorList>
            <consortium name="The Broad Institute Genomics Platform"/>
            <person name="Russ C."/>
            <person name="Tyler B."/>
            <person name="van West P."/>
            <person name="Dieguez-Uribeondo J."/>
            <person name="Young S.K."/>
            <person name="Zeng Q."/>
            <person name="Gargeya S."/>
            <person name="Fitzgerald M."/>
            <person name="Abouelleil A."/>
            <person name="Alvarado L."/>
            <person name="Chapman S.B."/>
            <person name="Gainer-Dewar J."/>
            <person name="Goldberg J."/>
            <person name="Griggs A."/>
            <person name="Gujja S."/>
            <person name="Hansen M."/>
            <person name="Howarth C."/>
            <person name="Imamovic A."/>
            <person name="Ireland A."/>
            <person name="Larimer J."/>
            <person name="McCowan C."/>
            <person name="Murphy C."/>
            <person name="Pearson M."/>
            <person name="Poon T.W."/>
            <person name="Priest M."/>
            <person name="Roberts A."/>
            <person name="Saif S."/>
            <person name="Shea T."/>
            <person name="Sykes S."/>
            <person name="Wortman J."/>
            <person name="Nusbaum C."/>
            <person name="Birren B."/>
        </authorList>
    </citation>
    <scope>NUCLEOTIDE SEQUENCE [LARGE SCALE GENOMIC DNA]</scope>
    <source>
        <strain evidence="1">NJM9701</strain>
    </source>
</reference>
<gene>
    <name evidence="1" type="ORF">H310_12485</name>
</gene>